<name>A0A438KGA8_VITVI</name>
<evidence type="ECO:0000256" key="1">
    <source>
        <dbReference type="ARBA" id="ARBA00000382"/>
    </source>
</evidence>
<evidence type="ECO:0000313" key="10">
    <source>
        <dbReference type="Proteomes" id="UP000288805"/>
    </source>
</evidence>
<dbReference type="InterPro" id="IPR044965">
    <property type="entry name" value="Glyco_hydro_17_plant"/>
</dbReference>
<dbReference type="EC" id="3.2.1.39" evidence="3"/>
<dbReference type="PANTHER" id="PTHR32227">
    <property type="entry name" value="GLUCAN ENDO-1,3-BETA-GLUCOSIDASE BG1-RELATED-RELATED"/>
    <property type="match status" value="1"/>
</dbReference>
<gene>
    <name evidence="9" type="primary">VIT_06s0061g00120_3</name>
    <name evidence="9" type="ORF">CK203_004603</name>
</gene>
<evidence type="ECO:0000256" key="2">
    <source>
        <dbReference type="ARBA" id="ARBA00008773"/>
    </source>
</evidence>
<dbReference type="EMBL" id="QGNW01000007">
    <property type="protein sequence ID" value="RVX20236.1"/>
    <property type="molecule type" value="Genomic_DNA"/>
</dbReference>
<evidence type="ECO:0000256" key="6">
    <source>
        <dbReference type="RuleBase" id="RU004335"/>
    </source>
</evidence>
<evidence type="ECO:0000256" key="3">
    <source>
        <dbReference type="ARBA" id="ARBA00012780"/>
    </source>
</evidence>
<keyword evidence="5 7" id="KW-0326">Glycosidase</keyword>
<dbReference type="Pfam" id="PF00332">
    <property type="entry name" value="Glyco_hydro_17"/>
    <property type="match status" value="1"/>
</dbReference>
<dbReference type="AlphaFoldDB" id="A0A438KGA8"/>
<sequence length="344" mass="37085">MALTRNRPFVVVLLLGFVIMSTITIGAQSIGVCYGTNGNNLPSASQVINLYKSNGIGSMRIYDPNSDTLQALRGSDIELILDVPNTDLQSLASDASAAATWVQNNVVNYASEVKFRYIAVGNEVLPTGSNAQYAQYVLPAMKNVQSAITSAGLQDQIKVSTATFSAVLGKSYPPSEGSFSDDVSSFINSIISFLAENGSPLLANIYPYFSYTGDTQNIRLDYALFTASGVVVQDGSYQYQNLFDALLDALYAALEKAGGSNLQIVVSESGWPSEGGTAATVDNARTYYKNLINHVKGGTPRKSGAIETYLFAMFDENQKTGLETEKHFGLFTPNQESKYQISFS</sequence>
<evidence type="ECO:0000256" key="4">
    <source>
        <dbReference type="ARBA" id="ARBA00022801"/>
    </source>
</evidence>
<dbReference type="InterPro" id="IPR000490">
    <property type="entry name" value="Glyco_hydro_17"/>
</dbReference>
<keyword evidence="8" id="KW-0732">Signal</keyword>
<dbReference type="Proteomes" id="UP000288805">
    <property type="component" value="Unassembled WGS sequence"/>
</dbReference>
<evidence type="ECO:0000313" key="9">
    <source>
        <dbReference type="EMBL" id="RVX20236.1"/>
    </source>
</evidence>
<evidence type="ECO:0000256" key="8">
    <source>
        <dbReference type="SAM" id="SignalP"/>
    </source>
</evidence>
<comment type="catalytic activity">
    <reaction evidence="1">
        <text>Hydrolysis of (1-&gt;3)-beta-D-glucosidic linkages in (1-&gt;3)-beta-D-glucans.</text>
        <dbReference type="EC" id="3.2.1.39"/>
    </reaction>
</comment>
<dbReference type="FunFam" id="3.20.20.80:FF:000010">
    <property type="entry name" value="glucan endo-1,3-beta-glucosidase, basic"/>
    <property type="match status" value="1"/>
</dbReference>
<organism evidence="9 10">
    <name type="scientific">Vitis vinifera</name>
    <name type="common">Grape</name>
    <dbReference type="NCBI Taxonomy" id="29760"/>
    <lineage>
        <taxon>Eukaryota</taxon>
        <taxon>Viridiplantae</taxon>
        <taxon>Streptophyta</taxon>
        <taxon>Embryophyta</taxon>
        <taxon>Tracheophyta</taxon>
        <taxon>Spermatophyta</taxon>
        <taxon>Magnoliopsida</taxon>
        <taxon>eudicotyledons</taxon>
        <taxon>Gunneridae</taxon>
        <taxon>Pentapetalae</taxon>
        <taxon>rosids</taxon>
        <taxon>Vitales</taxon>
        <taxon>Vitaceae</taxon>
        <taxon>Viteae</taxon>
        <taxon>Vitis</taxon>
    </lineage>
</organism>
<feature type="chain" id="PRO_5019248811" description="glucan endo-1,3-beta-D-glucosidase" evidence="8">
    <location>
        <begin position="30"/>
        <end position="344"/>
    </location>
</feature>
<feature type="signal peptide" evidence="8">
    <location>
        <begin position="1"/>
        <end position="29"/>
    </location>
</feature>
<accession>A0A438KGA8</accession>
<evidence type="ECO:0000256" key="7">
    <source>
        <dbReference type="RuleBase" id="RU004336"/>
    </source>
</evidence>
<dbReference type="PROSITE" id="PS00587">
    <property type="entry name" value="GLYCOSYL_HYDROL_F17"/>
    <property type="match status" value="1"/>
</dbReference>
<proteinExistence type="inferred from homology"/>
<protein>
    <recommendedName>
        <fullName evidence="3">glucan endo-1,3-beta-D-glucosidase</fullName>
        <ecNumber evidence="3">3.2.1.39</ecNumber>
    </recommendedName>
</protein>
<dbReference type="InterPro" id="IPR017853">
    <property type="entry name" value="GH"/>
</dbReference>
<evidence type="ECO:0000256" key="5">
    <source>
        <dbReference type="ARBA" id="ARBA00023295"/>
    </source>
</evidence>
<keyword evidence="4 7" id="KW-0378">Hydrolase</keyword>
<dbReference type="GO" id="GO:0005975">
    <property type="term" value="P:carbohydrate metabolic process"/>
    <property type="evidence" value="ECO:0007669"/>
    <property type="project" value="InterPro"/>
</dbReference>
<dbReference type="Gene3D" id="3.20.20.80">
    <property type="entry name" value="Glycosidases"/>
    <property type="match status" value="1"/>
</dbReference>
<comment type="similarity">
    <text evidence="2 6">Belongs to the glycosyl hydrolase 17 family.</text>
</comment>
<comment type="caution">
    <text evidence="9">The sequence shown here is derived from an EMBL/GenBank/DDBJ whole genome shotgun (WGS) entry which is preliminary data.</text>
</comment>
<dbReference type="SUPFAM" id="SSF51445">
    <property type="entry name" value="(Trans)glycosidases"/>
    <property type="match status" value="1"/>
</dbReference>
<reference evidence="9 10" key="1">
    <citation type="journal article" date="2018" name="PLoS Genet.">
        <title>Population sequencing reveals clonal diversity and ancestral inbreeding in the grapevine cultivar Chardonnay.</title>
        <authorList>
            <person name="Roach M.J."/>
            <person name="Johnson D.L."/>
            <person name="Bohlmann J."/>
            <person name="van Vuuren H.J."/>
            <person name="Jones S.J."/>
            <person name="Pretorius I.S."/>
            <person name="Schmidt S.A."/>
            <person name="Borneman A.R."/>
        </authorList>
    </citation>
    <scope>NUCLEOTIDE SEQUENCE [LARGE SCALE GENOMIC DNA]</scope>
    <source>
        <strain evidence="10">cv. Chardonnay</strain>
        <tissue evidence="9">Leaf</tissue>
    </source>
</reference>
<dbReference type="GO" id="GO:0042973">
    <property type="term" value="F:glucan endo-1,3-beta-D-glucosidase activity"/>
    <property type="evidence" value="ECO:0007669"/>
    <property type="project" value="UniProtKB-EC"/>
</dbReference>